<feature type="compositionally biased region" description="Polar residues" evidence="8">
    <location>
        <begin position="1884"/>
        <end position="1893"/>
    </location>
</feature>
<keyword evidence="5" id="KW-0732">Signal</keyword>
<dbReference type="Proteomes" id="UP000253562">
    <property type="component" value="Unassembled WGS sequence"/>
</dbReference>
<dbReference type="InterPro" id="IPR010221">
    <property type="entry name" value="VCBS_dom"/>
</dbReference>
<evidence type="ECO:0000313" key="11">
    <source>
        <dbReference type="Proteomes" id="UP000253562"/>
    </source>
</evidence>
<reference evidence="10 11" key="1">
    <citation type="submission" date="2018-07" db="EMBL/GenBank/DDBJ databases">
        <title>Comparative genomes isolates from brazilian mangrove.</title>
        <authorList>
            <person name="De Araujo J.E."/>
            <person name="Taketani R.G."/>
            <person name="Silva M.C.P."/>
            <person name="Lourenco M.V."/>
            <person name="Oliveira V.M."/>
            <person name="Andreote F.D."/>
        </authorList>
    </citation>
    <scope>NUCLEOTIDE SEQUENCE [LARGE SCALE GENOMIC DNA]</scope>
    <source>
        <strain evidence="10 11">HEX PRIS-MGV</strain>
    </source>
</reference>
<dbReference type="InterPro" id="IPR003368">
    <property type="entry name" value="POMP_repeat"/>
</dbReference>
<dbReference type="GO" id="GO:0009279">
    <property type="term" value="C:cell outer membrane"/>
    <property type="evidence" value="ECO:0007669"/>
    <property type="project" value="UniProtKB-SubCell"/>
</dbReference>
<evidence type="ECO:0000256" key="1">
    <source>
        <dbReference type="ARBA" id="ARBA00004196"/>
    </source>
</evidence>
<evidence type="ECO:0000256" key="2">
    <source>
        <dbReference type="ARBA" id="ARBA00004442"/>
    </source>
</evidence>
<dbReference type="Gene3D" id="1.10.1330.10">
    <property type="entry name" value="Dockerin domain"/>
    <property type="match status" value="1"/>
</dbReference>
<dbReference type="GO" id="GO:0005576">
    <property type="term" value="C:extracellular region"/>
    <property type="evidence" value="ECO:0007669"/>
    <property type="project" value="UniProtKB-SubCell"/>
</dbReference>
<proteinExistence type="predicted"/>
<evidence type="ECO:0000256" key="4">
    <source>
        <dbReference type="ARBA" id="ARBA00022525"/>
    </source>
</evidence>
<dbReference type="EMBL" id="QPEX01000027">
    <property type="protein sequence ID" value="RCS48250.1"/>
    <property type="molecule type" value="Genomic_DNA"/>
</dbReference>
<evidence type="ECO:0000256" key="6">
    <source>
        <dbReference type="ARBA" id="ARBA00023136"/>
    </source>
</evidence>
<dbReference type="GO" id="GO:0005509">
    <property type="term" value="F:calcium ion binding"/>
    <property type="evidence" value="ECO:0007669"/>
    <property type="project" value="InterPro"/>
</dbReference>
<comment type="caution">
    <text evidence="10">The sequence shown here is derived from an EMBL/GenBank/DDBJ whole genome shotgun (WGS) entry which is preliminary data.</text>
</comment>
<dbReference type="InterPro" id="IPR011050">
    <property type="entry name" value="Pectin_lyase_fold/virulence"/>
</dbReference>
<dbReference type="PROSITE" id="PS50222">
    <property type="entry name" value="EF_HAND_2"/>
    <property type="match status" value="1"/>
</dbReference>
<evidence type="ECO:0000259" key="9">
    <source>
        <dbReference type="PROSITE" id="PS50222"/>
    </source>
</evidence>
<dbReference type="NCBIfam" id="TIGR01965">
    <property type="entry name" value="VCBS_repeat"/>
    <property type="match status" value="1"/>
</dbReference>
<evidence type="ECO:0000256" key="8">
    <source>
        <dbReference type="SAM" id="MobiDB-lite"/>
    </source>
</evidence>
<dbReference type="SUPFAM" id="SSF51126">
    <property type="entry name" value="Pectin lyase-like"/>
    <property type="match status" value="1"/>
</dbReference>
<dbReference type="PANTHER" id="PTHR34720:SF9">
    <property type="entry name" value="BLR4714 PROTEIN"/>
    <property type="match status" value="1"/>
</dbReference>
<name>A0A368KQE9_9BACT</name>
<dbReference type="PROSITE" id="PS00018">
    <property type="entry name" value="EF_HAND_1"/>
    <property type="match status" value="1"/>
</dbReference>
<dbReference type="PANTHER" id="PTHR34720">
    <property type="entry name" value="MICROCYSTIN DEPENDENT PROTEIN"/>
    <property type="match status" value="1"/>
</dbReference>
<dbReference type="InterPro" id="IPR015919">
    <property type="entry name" value="Cadherin-like_sf"/>
</dbReference>
<comment type="subcellular location">
    <subcellularLocation>
        <location evidence="1">Cell envelope</location>
    </subcellularLocation>
    <subcellularLocation>
        <location evidence="2">Cell outer membrane</location>
    </subcellularLocation>
    <subcellularLocation>
        <location evidence="3">Secreted</location>
    </subcellularLocation>
</comment>
<dbReference type="Pfam" id="PF02415">
    <property type="entry name" value="Chlam_PMP"/>
    <property type="match status" value="1"/>
</dbReference>
<dbReference type="SUPFAM" id="SSF49313">
    <property type="entry name" value="Cadherin-like"/>
    <property type="match status" value="1"/>
</dbReference>
<keyword evidence="7" id="KW-0998">Cell outer membrane</keyword>
<dbReference type="InterPro" id="IPR018247">
    <property type="entry name" value="EF_Hand_1_Ca_BS"/>
</dbReference>
<accession>A0A368KQE9</accession>
<organism evidence="10 11">
    <name type="scientific">Bremerella cremea</name>
    <dbReference type="NCBI Taxonomy" id="1031537"/>
    <lineage>
        <taxon>Bacteria</taxon>
        <taxon>Pseudomonadati</taxon>
        <taxon>Planctomycetota</taxon>
        <taxon>Planctomycetia</taxon>
        <taxon>Pirellulales</taxon>
        <taxon>Pirellulaceae</taxon>
        <taxon>Bremerella</taxon>
    </lineage>
</organism>
<evidence type="ECO:0000256" key="3">
    <source>
        <dbReference type="ARBA" id="ARBA00004613"/>
    </source>
</evidence>
<dbReference type="InterPro" id="IPR059226">
    <property type="entry name" value="Choice_anch_Q_dom"/>
</dbReference>
<gene>
    <name evidence="10" type="ORF">DTL42_13680</name>
</gene>
<evidence type="ECO:0000313" key="10">
    <source>
        <dbReference type="EMBL" id="RCS48250.1"/>
    </source>
</evidence>
<dbReference type="Gene3D" id="2.60.40.2810">
    <property type="match status" value="5"/>
</dbReference>
<dbReference type="NCBIfam" id="NF041518">
    <property type="entry name" value="choice_anch_Q"/>
    <property type="match status" value="1"/>
</dbReference>
<dbReference type="GO" id="GO:0000272">
    <property type="term" value="P:polysaccharide catabolic process"/>
    <property type="evidence" value="ECO:0007669"/>
    <property type="project" value="InterPro"/>
</dbReference>
<keyword evidence="4" id="KW-0964">Secreted</keyword>
<sequence length="1893" mass="199946">MPEQLCWNTRSLDQGHNASLLLGQRIPLPPIAQIMSRQPKKSRRTRSARQRRSDRVLRFDQLENRSMLAAHFVVNTTLDTVDITPGDGIAADAQGNTSLRAAIMEANALSGNDTITLPAGTYTLTRSGAADDTAVNGDLDITDGLTIFGAGSGETIIDAAGDRGLGERIFDMPKKAALSIEFHGMTLTGGRAIGSTYSEQIGGAMRIEFYNNVLITDTHFLDNQAPVNEGSSYYGLGGAISSTGKLEIRESRFEGNYASNSGGAIYSAGNLTGVADGVTLEVFDTTFTGNDARFGGGALSVAVPTTIHGSTFDHNTSKRAIGSSGQGGAIEAQDGPYSKMSITNSTFSANEAVFGGAIINNLSRSATQDKFSITSSTFVKNTGTAIYTNGSGAAITFANTIVANNSGPARGRDVVGAALSLGYNLVGDVTGASGFIGTGDLTGTAENPLDPRLGPLGDHGGPTFTHALLIDSLAIDSGNTSLAPATDQRGVARPQGLAVDIGAFEREDVAPIAVDDSAATQTNQTVVIPVLANDSDQDGDQLQVESVTQGTHGTVTINADGTVTYLPDPDYEGQDSFTYTVNDGTGFTDVATVTIQIGLVRTPPVAQDDSYTLKEDTPLTVSAVASGSLDQVNDREDGMHVFNAKYLNLQQQVVAGQAGQLSSVDLFVGQNTEAGAVLDFFVTRGAPWRTGVKSFQTQYIIQESDINNWITINVSAGNFELSAGETFTIGTVANSSATLFFYATNSDLLNGDNYAAGSLYVDGNIRLTPAQNDYDLRFRTHIGSGSTADPLLANDYDPDGDPLTASLTTQAAHGTVVLEADGSFTYTPNSNFQGEDSFTYTISDGQGGFDTATVSLTVTGANDAPEAVNDIAATNEDTSVVIDILANDSDLDGDTLQVTFVTNPRNGTAILNADQTVTYTPAENYFGSDIFYYDVSDGNGITRSASVTVNVAAVNDPPVLTDDVLEVDEDQKILNYNILDNDWDVDGPLLKVVDSTIPQHGTLISQEDGQISYIPNKDYFGSDSFTYTVEDGAGGSSTATVTITVKPVDDAPIAVNDSATTDEDTPVTINLLANDIELDGDPLSIDQISTPPHGTVIDNGNGTITFTPQKDFNGTERIAYRVSDGNGVSEWATIEITITPVNDPPSPVVDIVWTDEDTPITIAVLDNDQDIDGDTLSVISVGEAPNGTTQVNADGTITYTPNANYNGNDTFSYTVSDGNGATATSSITVTVTPTNDPPVAVDDTFEFLEDHGYLLHLVDNDIDIDGDELIVLNVSSPVHGRTEERSAGWIYLPDLNFYGTETLTYEVSDGHGGTNTATIVIHVAPVNDPPSPVDDEASTDEDTAVEIDVLLNDSDVEDDPLSITAVSTPTHGTVEVTSTEKILYTPVADFHGSDSFTYTIDDGSGKTRTATVVVTVGPTNDAPVAVNDSAETKQNTPVIIHVLANDSDIDGDTLTVSATSEPGQGSVQINADGTITYTPDALVTGNDSFTYTISDGNGEEATATVEVFVAENTSSSLVTVTLVRNGLLPSLNEVDNTATPFFHEWQKIAGHVWLDVEEVASEPPVDVVIHLTSSTTYFIDPEISSHLGTSATLENSTDGDARSTTLTLSGVDLSTYQVGDRVLLGTLLFQPDSTDRRGLSADLPGEYASLTTDVGFALDAATIVNGKILNIEPEIAANLGPVIYDHTEDGLVGLADFADFVIAFGKKANAANPDAYRFDYDRDGRVSLSDFALFVQCFGTKKSANRDILMPGLSEPLPSATTSTLSLEAEPLSLNKPLEQTPYQPINVGLAEVNHFAAAPGLTSVVFTPAPERSVFNDVSRSRDLAVETLAAVDFPIEGFGPGDRFDPRLIDAILNEDNFLDQSANHSSQEEPWEETLAAISDRQPNTSSYEE</sequence>
<dbReference type="InterPro" id="IPR036439">
    <property type="entry name" value="Dockerin_dom_sf"/>
</dbReference>
<keyword evidence="6" id="KW-0472">Membrane</keyword>
<dbReference type="InterPro" id="IPR002048">
    <property type="entry name" value="EF_hand_dom"/>
</dbReference>
<dbReference type="Gene3D" id="2.60.40.3440">
    <property type="match status" value="4"/>
</dbReference>
<dbReference type="Pfam" id="PF17963">
    <property type="entry name" value="Big_9"/>
    <property type="match status" value="9"/>
</dbReference>
<feature type="region of interest" description="Disordered" evidence="8">
    <location>
        <begin position="1863"/>
        <end position="1893"/>
    </location>
</feature>
<dbReference type="NCBIfam" id="NF012211">
    <property type="entry name" value="tand_rpt_95"/>
    <property type="match status" value="9"/>
</dbReference>
<evidence type="ECO:0000256" key="7">
    <source>
        <dbReference type="ARBA" id="ARBA00023237"/>
    </source>
</evidence>
<feature type="domain" description="EF-hand" evidence="9">
    <location>
        <begin position="1718"/>
        <end position="1741"/>
    </location>
</feature>
<dbReference type="NCBIfam" id="TIGR01376">
    <property type="entry name" value="POMP_repeat"/>
    <property type="match status" value="1"/>
</dbReference>
<protein>
    <submittedName>
        <fullName evidence="10">Tandem-95 repeat protein</fullName>
    </submittedName>
</protein>
<evidence type="ECO:0000256" key="5">
    <source>
        <dbReference type="ARBA" id="ARBA00022729"/>
    </source>
</evidence>